<evidence type="ECO:0000313" key="2">
    <source>
        <dbReference type="EMBL" id="RPD55910.1"/>
    </source>
</evidence>
<feature type="transmembrane region" description="Helical" evidence="1">
    <location>
        <begin position="164"/>
        <end position="183"/>
    </location>
</feature>
<keyword evidence="1" id="KW-0812">Transmembrane</keyword>
<gene>
    <name evidence="2" type="ORF">L227DRAFT_615039</name>
</gene>
<dbReference type="STRING" id="1328759.A0A5C2RXY6"/>
<evidence type="ECO:0000313" key="3">
    <source>
        <dbReference type="Proteomes" id="UP000313359"/>
    </source>
</evidence>
<keyword evidence="1" id="KW-1133">Transmembrane helix</keyword>
<organism evidence="2 3">
    <name type="scientific">Lentinus tigrinus ALCF2SS1-6</name>
    <dbReference type="NCBI Taxonomy" id="1328759"/>
    <lineage>
        <taxon>Eukaryota</taxon>
        <taxon>Fungi</taxon>
        <taxon>Dikarya</taxon>
        <taxon>Basidiomycota</taxon>
        <taxon>Agaricomycotina</taxon>
        <taxon>Agaricomycetes</taxon>
        <taxon>Polyporales</taxon>
        <taxon>Polyporaceae</taxon>
        <taxon>Lentinus</taxon>
    </lineage>
</organism>
<dbReference type="AlphaFoldDB" id="A0A5C2RXY6"/>
<accession>A0A5C2RXY6</accession>
<reference evidence="2" key="1">
    <citation type="journal article" date="2018" name="Genome Biol. Evol.">
        <title>Genomics and development of Lentinus tigrinus, a white-rot wood-decaying mushroom with dimorphic fruiting bodies.</title>
        <authorList>
            <person name="Wu B."/>
            <person name="Xu Z."/>
            <person name="Knudson A."/>
            <person name="Carlson A."/>
            <person name="Chen N."/>
            <person name="Kovaka S."/>
            <person name="LaButti K."/>
            <person name="Lipzen A."/>
            <person name="Pennachio C."/>
            <person name="Riley R."/>
            <person name="Schakwitz W."/>
            <person name="Umezawa K."/>
            <person name="Ohm R.A."/>
            <person name="Grigoriev I.V."/>
            <person name="Nagy L.G."/>
            <person name="Gibbons J."/>
            <person name="Hibbett D."/>
        </authorList>
    </citation>
    <scope>NUCLEOTIDE SEQUENCE [LARGE SCALE GENOMIC DNA]</scope>
    <source>
        <strain evidence="2">ALCF2SS1-6</strain>
    </source>
</reference>
<dbReference type="Proteomes" id="UP000313359">
    <property type="component" value="Unassembled WGS sequence"/>
</dbReference>
<keyword evidence="1" id="KW-0472">Membrane</keyword>
<sequence length="242" mass="27131">MNYAAPPMAVVAGLEVVLQIWSTFVEPWKEARLANVPQWLKMLAIIAPPYLTFIAFAIPAAYVGHQSPHWVQVKNGLYCGLMQGRFEMYAVPIFCGIFLLLIIGFELATIVRIIRGRQIIKRDFPLCNAKRPSLSPWCRAALFLIYATLALGACIMDLKQDPSTFGYMIQAALPLAACLVFGLQKDVALTWFFWNRRPRWDPEDKIWASVDSQRVVRSLSIISSSTIESTTPIATHPSSSIV</sequence>
<name>A0A5C2RXY6_9APHY</name>
<feature type="transmembrane region" description="Helical" evidence="1">
    <location>
        <begin position="140"/>
        <end position="158"/>
    </location>
</feature>
<dbReference type="EMBL" id="ML122292">
    <property type="protein sequence ID" value="RPD55910.1"/>
    <property type="molecule type" value="Genomic_DNA"/>
</dbReference>
<evidence type="ECO:0000256" key="1">
    <source>
        <dbReference type="SAM" id="Phobius"/>
    </source>
</evidence>
<dbReference type="OrthoDB" id="3046318at2759"/>
<protein>
    <submittedName>
        <fullName evidence="2">Uncharacterized protein</fullName>
    </submittedName>
</protein>
<keyword evidence="3" id="KW-1185">Reference proteome</keyword>
<proteinExistence type="predicted"/>
<feature type="transmembrane region" description="Helical" evidence="1">
    <location>
        <begin position="39"/>
        <end position="62"/>
    </location>
</feature>
<feature type="transmembrane region" description="Helical" evidence="1">
    <location>
        <begin position="89"/>
        <end position="114"/>
    </location>
</feature>